<dbReference type="InterPro" id="IPR023908">
    <property type="entry name" value="xxxLxxG_rpt"/>
</dbReference>
<dbReference type="InterPro" id="IPR013525">
    <property type="entry name" value="ABC2_TM"/>
</dbReference>
<evidence type="ECO:0000256" key="3">
    <source>
        <dbReference type="ARBA" id="ARBA00022989"/>
    </source>
</evidence>
<dbReference type="Proteomes" id="UP000244978">
    <property type="component" value="Unassembled WGS sequence"/>
</dbReference>
<evidence type="ECO:0000259" key="7">
    <source>
        <dbReference type="Pfam" id="PF12698"/>
    </source>
</evidence>
<dbReference type="EMBL" id="QEEX01000002">
    <property type="protein sequence ID" value="PWB96105.1"/>
    <property type="molecule type" value="Genomic_DNA"/>
</dbReference>
<feature type="transmembrane region" description="Helical" evidence="6">
    <location>
        <begin position="485"/>
        <end position="508"/>
    </location>
</feature>
<gene>
    <name evidence="8" type="ORF">DF220_12035</name>
</gene>
<comment type="caution">
    <text evidence="8">The sequence shown here is derived from an EMBL/GenBank/DDBJ whole genome shotgun (WGS) entry which is preliminary data.</text>
</comment>
<dbReference type="NCBIfam" id="TIGR03061">
    <property type="entry name" value="pip_yhgE_Nterm"/>
    <property type="match status" value="1"/>
</dbReference>
<evidence type="ECO:0000256" key="6">
    <source>
        <dbReference type="SAM" id="Phobius"/>
    </source>
</evidence>
<proteinExistence type="predicted"/>
<keyword evidence="2 6" id="KW-0812">Transmembrane</keyword>
<dbReference type="PANTHER" id="PTHR43077:SF5">
    <property type="entry name" value="PHAGE INFECTION PROTEIN"/>
    <property type="match status" value="1"/>
</dbReference>
<dbReference type="InterPro" id="IPR051328">
    <property type="entry name" value="T7SS_ABC-Transporter"/>
</dbReference>
<dbReference type="InterPro" id="IPR017500">
    <property type="entry name" value="Phage_infect_YhgE_N"/>
</dbReference>
<feature type="transmembrane region" description="Helical" evidence="6">
    <location>
        <begin position="515"/>
        <end position="535"/>
    </location>
</feature>
<feature type="region of interest" description="Disordered" evidence="5">
    <location>
        <begin position="375"/>
        <end position="399"/>
    </location>
</feature>
<protein>
    <submittedName>
        <fullName evidence="8">YhgE/Pip domain-containing protein</fullName>
    </submittedName>
</protein>
<evidence type="ECO:0000256" key="1">
    <source>
        <dbReference type="ARBA" id="ARBA00004141"/>
    </source>
</evidence>
<name>A0A2U1SWU3_9MICO</name>
<feature type="transmembrane region" description="Helical" evidence="6">
    <location>
        <begin position="412"/>
        <end position="436"/>
    </location>
</feature>
<evidence type="ECO:0000256" key="2">
    <source>
        <dbReference type="ARBA" id="ARBA00022692"/>
    </source>
</evidence>
<dbReference type="AlphaFoldDB" id="A0A2U1SWU3"/>
<comment type="subcellular location">
    <subcellularLocation>
        <location evidence="1">Membrane</location>
        <topology evidence="1">Multi-pass membrane protein</topology>
    </subcellularLocation>
</comment>
<dbReference type="Pfam" id="PF12698">
    <property type="entry name" value="ABC2_membrane_3"/>
    <property type="match status" value="2"/>
</dbReference>
<evidence type="ECO:0000313" key="9">
    <source>
        <dbReference type="Proteomes" id="UP000244978"/>
    </source>
</evidence>
<feature type="transmembrane region" description="Helical" evidence="6">
    <location>
        <begin position="457"/>
        <end position="479"/>
    </location>
</feature>
<feature type="domain" description="ABC-2 type transporter transmembrane" evidence="7">
    <location>
        <begin position="385"/>
        <end position="591"/>
    </location>
</feature>
<feature type="domain" description="ABC-2 type transporter transmembrane" evidence="7">
    <location>
        <begin position="25"/>
        <end position="138"/>
    </location>
</feature>
<dbReference type="Gene3D" id="3.40.1710.10">
    <property type="entry name" value="abc type-2 transporter like domain"/>
    <property type="match status" value="1"/>
</dbReference>
<organism evidence="8 9">
    <name type="scientific">Homoserinimonas hongtaonis</name>
    <dbReference type="NCBI Taxonomy" id="2079791"/>
    <lineage>
        <taxon>Bacteria</taxon>
        <taxon>Bacillati</taxon>
        <taxon>Actinomycetota</taxon>
        <taxon>Actinomycetes</taxon>
        <taxon>Micrococcales</taxon>
        <taxon>Microbacteriaceae</taxon>
        <taxon>Homoserinimonas</taxon>
    </lineage>
</organism>
<dbReference type="NCBIfam" id="TIGR03057">
    <property type="entry name" value="xxxLxxG_by_4"/>
    <property type="match status" value="2"/>
</dbReference>
<evidence type="ECO:0000256" key="4">
    <source>
        <dbReference type="ARBA" id="ARBA00023136"/>
    </source>
</evidence>
<accession>A0A2U1SWU3</accession>
<feature type="transmembrane region" description="Helical" evidence="6">
    <location>
        <begin position="20"/>
        <end position="41"/>
    </location>
</feature>
<sequence length="610" mass="60290">MTGLRTTSSARSPRQRVGRLAAILAVVAVPLAFAGLAIGALSESDTATSRVPAAIVNNDQLIYQTAADGTESPIFAGRQLVTELTGSDDGFDWVITNEDKAEKALADGEVFAVVTIPEDFSEALISVQGENPRTTALDIRTDDSHSYLSGVLSSTIGDGVATAFGSAITEQVIAGLYSGVGDLGSSLGSAAEGAGTIASAGGELSSGLSTLQSGIASAQTGATTLSSGITRYTEGVDSLSRGLGTLNSSAGKLDQLSSGVSAYTAGIGQLSQQVAAMAAANPGDATAAALAPQLAYLAGQGSELSAQTASGIDALQGGISQSASGAAQLASGSSALRSGARSLASGLGELRDGAGTAADGAGALASGAQELATGLSDGAGQVPSVEDAEERASIVANPVTAETTRNNEIGDLAAGVSSLLVPLGLWMGALAVFLVLRPVARRALTSSASTGRLLWSGIAKAAGITVAQAVVLTAVLHLVLDTSWIMLPATLGFAVLTALSFTAVHYLLTTAFGRAGLVVSLLLLAVQITSTGGLYPVQLLSGPFAAISPLLPLTHAVAGMQSIISGGTAGVALGSAAVLAAYAIGAVLLSVAALGRVRRIRSLAALPLPA</sequence>
<dbReference type="GO" id="GO:0016020">
    <property type="term" value="C:membrane"/>
    <property type="evidence" value="ECO:0007669"/>
    <property type="project" value="UniProtKB-SubCell"/>
</dbReference>
<keyword evidence="3 6" id="KW-1133">Transmembrane helix</keyword>
<reference evidence="9" key="1">
    <citation type="submission" date="2018-04" db="EMBL/GenBank/DDBJ databases">
        <authorList>
            <person name="Liu S."/>
            <person name="Wang Z."/>
            <person name="Li J."/>
        </authorList>
    </citation>
    <scope>NUCLEOTIDE SEQUENCE [LARGE SCALE GENOMIC DNA]</scope>
    <source>
        <strain evidence="9">S1194</strain>
    </source>
</reference>
<keyword evidence="9" id="KW-1185">Reference proteome</keyword>
<keyword evidence="4 6" id="KW-0472">Membrane</keyword>
<evidence type="ECO:0000256" key="5">
    <source>
        <dbReference type="SAM" id="MobiDB-lite"/>
    </source>
</evidence>
<dbReference type="GO" id="GO:0140359">
    <property type="term" value="F:ABC-type transporter activity"/>
    <property type="evidence" value="ECO:0007669"/>
    <property type="project" value="InterPro"/>
</dbReference>
<feature type="transmembrane region" description="Helical" evidence="6">
    <location>
        <begin position="569"/>
        <end position="594"/>
    </location>
</feature>
<dbReference type="RefSeq" id="WP_108998368.1">
    <property type="nucleotide sequence ID" value="NZ_QEEX01000002.1"/>
</dbReference>
<dbReference type="NCBIfam" id="TIGR03062">
    <property type="entry name" value="pip_yhgE_Cterm"/>
    <property type="match status" value="1"/>
</dbReference>
<evidence type="ECO:0000313" key="8">
    <source>
        <dbReference type="EMBL" id="PWB96105.1"/>
    </source>
</evidence>
<dbReference type="InterPro" id="IPR017501">
    <property type="entry name" value="Phage_infect_YhgE_C"/>
</dbReference>
<dbReference type="PANTHER" id="PTHR43077">
    <property type="entry name" value="TRANSPORT PERMEASE YVFS-RELATED"/>
    <property type="match status" value="1"/>
</dbReference>